<dbReference type="InParanoid" id="K2SD49"/>
<sequence length="154" mass="17079">MLCTSGWRNLNSTSNHAVYVAKMPRKTIKMRPGTMPTTARDDGNDSIPLDTISAIMRTATSGQESVLYLIWIIFVVRGVTEQHPVWIFPKSRIGTCEDLTGILHYASASVKAYLMAFFIAEDVRFVVRQGQGTIGGLLLLRSLVGIIRVVFPVH</sequence>
<accession>K2SD49</accession>
<organism evidence="1 2">
    <name type="scientific">Macrophomina phaseolina (strain MS6)</name>
    <name type="common">Charcoal rot fungus</name>
    <dbReference type="NCBI Taxonomy" id="1126212"/>
    <lineage>
        <taxon>Eukaryota</taxon>
        <taxon>Fungi</taxon>
        <taxon>Dikarya</taxon>
        <taxon>Ascomycota</taxon>
        <taxon>Pezizomycotina</taxon>
        <taxon>Dothideomycetes</taxon>
        <taxon>Dothideomycetes incertae sedis</taxon>
        <taxon>Botryosphaeriales</taxon>
        <taxon>Botryosphaeriaceae</taxon>
        <taxon>Macrophomina</taxon>
    </lineage>
</organism>
<dbReference type="HOGENOM" id="CLU_1704558_0_0_1"/>
<comment type="caution">
    <text evidence="1">The sequence shown here is derived from an EMBL/GenBank/DDBJ whole genome shotgun (WGS) entry which is preliminary data.</text>
</comment>
<dbReference type="VEuPathDB" id="FungiDB:MPH_02343"/>
<evidence type="ECO:0000313" key="1">
    <source>
        <dbReference type="EMBL" id="EKG20329.1"/>
    </source>
</evidence>
<name>K2SD49_MACPH</name>
<protein>
    <submittedName>
        <fullName evidence="1">Uncharacterized protein</fullName>
    </submittedName>
</protein>
<evidence type="ECO:0000313" key="2">
    <source>
        <dbReference type="Proteomes" id="UP000007129"/>
    </source>
</evidence>
<dbReference type="EMBL" id="AHHD01000089">
    <property type="protein sequence ID" value="EKG20329.1"/>
    <property type="molecule type" value="Genomic_DNA"/>
</dbReference>
<dbReference type="Proteomes" id="UP000007129">
    <property type="component" value="Unassembled WGS sequence"/>
</dbReference>
<reference evidence="1 2" key="1">
    <citation type="journal article" date="2012" name="BMC Genomics">
        <title>Tools to kill: Genome of one of the most destructive plant pathogenic fungi Macrophomina phaseolina.</title>
        <authorList>
            <person name="Islam M.S."/>
            <person name="Haque M.S."/>
            <person name="Islam M.M."/>
            <person name="Emdad E.M."/>
            <person name="Halim A."/>
            <person name="Hossen Q.M.M."/>
            <person name="Hossain M.Z."/>
            <person name="Ahmed B."/>
            <person name="Rahim S."/>
            <person name="Rahman M.S."/>
            <person name="Alam M.M."/>
            <person name="Hou S."/>
            <person name="Wan X."/>
            <person name="Saito J.A."/>
            <person name="Alam M."/>
        </authorList>
    </citation>
    <scope>NUCLEOTIDE SEQUENCE [LARGE SCALE GENOMIC DNA]</scope>
    <source>
        <strain evidence="1 2">MS6</strain>
    </source>
</reference>
<proteinExistence type="predicted"/>
<gene>
    <name evidence="1" type="ORF">MPH_02343</name>
</gene>
<dbReference type="AlphaFoldDB" id="K2SD49"/>